<accession>A0A1Y2IX01</accession>
<dbReference type="AlphaFoldDB" id="A0A1Y2IX01"/>
<proteinExistence type="predicted"/>
<dbReference type="InterPro" id="IPR045469">
    <property type="entry name" value="Nis1"/>
</dbReference>
<dbReference type="EMBL" id="KZ084092">
    <property type="protein sequence ID" value="OSD05617.1"/>
    <property type="molecule type" value="Genomic_DNA"/>
</dbReference>
<dbReference type="Proteomes" id="UP000193067">
    <property type="component" value="Unassembled WGS sequence"/>
</dbReference>
<feature type="chain" id="PRO_5012146842" description="Phosphatidylglycerol/phosphatidylinositol transfer protein" evidence="1">
    <location>
        <begin position="20"/>
        <end position="150"/>
    </location>
</feature>
<gene>
    <name evidence="2" type="ORF">PYCCODRAFT_1464970</name>
</gene>
<protein>
    <recommendedName>
        <fullName evidence="4">Phosphatidylglycerol/phosphatidylinositol transfer protein</fullName>
    </recommendedName>
</protein>
<dbReference type="Pfam" id="PF19271">
    <property type="entry name" value="Nis1"/>
    <property type="match status" value="1"/>
</dbReference>
<feature type="signal peptide" evidence="1">
    <location>
        <begin position="1"/>
        <end position="19"/>
    </location>
</feature>
<evidence type="ECO:0000313" key="2">
    <source>
        <dbReference type="EMBL" id="OSD05617.1"/>
    </source>
</evidence>
<evidence type="ECO:0000256" key="1">
    <source>
        <dbReference type="SAM" id="SignalP"/>
    </source>
</evidence>
<keyword evidence="1" id="KW-0732">Signal</keyword>
<name>A0A1Y2IX01_TRAC3</name>
<sequence length="150" mass="15585">MKFFAALSVVASIASLAAAQGVAILSPPAQSTFAPGDKFVVDIDRHDSLTPSKELSVAIGLLNCAQQQPDSSATCDGIDLTQGLGSVLYAGPYTPQVRPGGDDLFQNFTVQVPEGFPAGPALLSVTHFALVGAVSWPMLQILNETVNISQ</sequence>
<keyword evidence="3" id="KW-1185">Reference proteome</keyword>
<evidence type="ECO:0008006" key="4">
    <source>
        <dbReference type="Google" id="ProtNLM"/>
    </source>
</evidence>
<reference evidence="2 3" key="1">
    <citation type="journal article" date="2015" name="Biotechnol. Biofuels">
        <title>Enhanced degradation of softwood versus hardwood by the white-rot fungus Pycnoporus coccineus.</title>
        <authorList>
            <person name="Couturier M."/>
            <person name="Navarro D."/>
            <person name="Chevret D."/>
            <person name="Henrissat B."/>
            <person name="Piumi F."/>
            <person name="Ruiz-Duenas F.J."/>
            <person name="Martinez A.T."/>
            <person name="Grigoriev I.V."/>
            <person name="Riley R."/>
            <person name="Lipzen A."/>
            <person name="Berrin J.G."/>
            <person name="Master E.R."/>
            <person name="Rosso M.N."/>
        </authorList>
    </citation>
    <scope>NUCLEOTIDE SEQUENCE [LARGE SCALE GENOMIC DNA]</scope>
    <source>
        <strain evidence="2 3">BRFM310</strain>
    </source>
</reference>
<organism evidence="2 3">
    <name type="scientific">Trametes coccinea (strain BRFM310)</name>
    <name type="common">Pycnoporus coccineus</name>
    <dbReference type="NCBI Taxonomy" id="1353009"/>
    <lineage>
        <taxon>Eukaryota</taxon>
        <taxon>Fungi</taxon>
        <taxon>Dikarya</taxon>
        <taxon>Basidiomycota</taxon>
        <taxon>Agaricomycotina</taxon>
        <taxon>Agaricomycetes</taxon>
        <taxon>Polyporales</taxon>
        <taxon>Polyporaceae</taxon>
        <taxon>Trametes</taxon>
    </lineage>
</organism>
<dbReference type="OrthoDB" id="2841294at2759"/>
<evidence type="ECO:0000313" key="3">
    <source>
        <dbReference type="Proteomes" id="UP000193067"/>
    </source>
</evidence>